<feature type="region of interest" description="Disordered" evidence="2">
    <location>
        <begin position="120"/>
        <end position="180"/>
    </location>
</feature>
<dbReference type="PANTHER" id="PTHR33663">
    <property type="entry name" value="COILED-COIL DOMAIN-CONTAINING PROTEIN 177"/>
    <property type="match status" value="1"/>
</dbReference>
<dbReference type="Proteomes" id="UP001652741">
    <property type="component" value="Chromosome ssa19"/>
</dbReference>
<dbReference type="PANTHER" id="PTHR33663:SF3">
    <property type="entry name" value="COILED-COIL DOMAIN-CONTAINING PROTEIN 185"/>
    <property type="match status" value="1"/>
</dbReference>
<feature type="compositionally biased region" description="Polar residues" evidence="2">
    <location>
        <begin position="154"/>
        <end position="163"/>
    </location>
</feature>
<dbReference type="AlphaFoldDB" id="A0A1S3NDF3"/>
<dbReference type="RefSeq" id="XP_014013484.1">
    <property type="nucleotide sequence ID" value="XM_014158009.2"/>
</dbReference>
<sequence length="592" mass="70569">MGDSSPPSPTLHLDLDNFDTTDAEDSTYVLTSPRSLESCAILGVKPVQLLIKSLNDFVDDNVNPDIPFKALTVLYEAYEREGRGILRLCREEREKIILETKERRPSVKLSALETVVEVESRNSLEDPKSTEDACDGLRTGTTQSVDHSPRRKSVSNGRSSYSAAITREQNRNRLRPTDKNMMVSSLSLGDLRHSPATERQLERLTRDVRKKMNVTVPEKDRKIAALMLVKHQEEQTRLRLSQQEEQEREEARRQEEVRRVQAERRRKKEVEKSMQRWQDGQEARRRQKERQEKELAGQREQEVLLQEDRWRRLTEEQEVRKKDKKEMARREAEERKCLQEQLLKDMEHLEQAGREKEVQLSQEKEQRARRSRVIRERRERKRLQQENQREHLRCLLLKREVQQQMEEEEALMRSALEEKLQRSWEKRAQAVALRLRELQERSAREEEQIQRAQLRASWHSQQQLREKEVLAQVSQRRMEQASQNAHTQRRSRAQRAQQENMERLLCHQRLLDRIQREEETERQLRECCLSLKERRRERLQRQRKVVQEEARRVARASCHMREKVREATDGRTFHQMALQAQLAASLLDRGKI</sequence>
<feature type="compositionally biased region" description="Basic and acidic residues" evidence="2">
    <location>
        <begin position="168"/>
        <end position="178"/>
    </location>
</feature>
<dbReference type="PaxDb" id="8030-ENSSSAP00000029412"/>
<feature type="compositionally biased region" description="Basic and acidic residues" evidence="2">
    <location>
        <begin position="120"/>
        <end position="131"/>
    </location>
</feature>
<feature type="region of interest" description="Disordered" evidence="2">
    <location>
        <begin position="234"/>
        <end position="298"/>
    </location>
</feature>
<evidence type="ECO:0000313" key="3">
    <source>
        <dbReference type="Proteomes" id="UP001652741"/>
    </source>
</evidence>
<organism evidence="3 4">
    <name type="scientific">Salmo salar</name>
    <name type="common">Atlantic salmon</name>
    <dbReference type="NCBI Taxonomy" id="8030"/>
    <lineage>
        <taxon>Eukaryota</taxon>
        <taxon>Metazoa</taxon>
        <taxon>Chordata</taxon>
        <taxon>Craniata</taxon>
        <taxon>Vertebrata</taxon>
        <taxon>Euteleostomi</taxon>
        <taxon>Actinopterygii</taxon>
        <taxon>Neopterygii</taxon>
        <taxon>Teleostei</taxon>
        <taxon>Protacanthopterygii</taxon>
        <taxon>Salmoniformes</taxon>
        <taxon>Salmonidae</taxon>
        <taxon>Salmoninae</taxon>
        <taxon>Salmo</taxon>
    </lineage>
</organism>
<dbReference type="GeneID" id="106578821"/>
<dbReference type="Pfam" id="PF15558">
    <property type="entry name" value="DUF4659"/>
    <property type="match status" value="1"/>
</dbReference>
<gene>
    <name evidence="4" type="primary">LOC106578821</name>
</gene>
<feature type="compositionally biased region" description="Basic and acidic residues" evidence="2">
    <location>
        <begin position="249"/>
        <end position="298"/>
    </location>
</feature>
<dbReference type="KEGG" id="sasa:106578821"/>
<feature type="coiled-coil region" evidence="1">
    <location>
        <begin position="529"/>
        <end position="556"/>
    </location>
</feature>
<dbReference type="OMA" id="RVMHESY"/>
<dbReference type="OrthoDB" id="200110at2759"/>
<evidence type="ECO:0000256" key="2">
    <source>
        <dbReference type="SAM" id="MobiDB-lite"/>
    </source>
</evidence>
<keyword evidence="1" id="KW-0175">Coiled coil</keyword>
<evidence type="ECO:0000313" key="4">
    <source>
        <dbReference type="RefSeq" id="XP_014013484.1"/>
    </source>
</evidence>
<keyword evidence="3" id="KW-1185">Reference proteome</keyword>
<feature type="coiled-coil region" evidence="1">
    <location>
        <begin position="398"/>
        <end position="484"/>
    </location>
</feature>
<dbReference type="STRING" id="8030.ENSSSAP00000029412"/>
<dbReference type="KEGG" id="sasa:106578784"/>
<reference evidence="4" key="1">
    <citation type="submission" date="2025-08" db="UniProtKB">
        <authorList>
            <consortium name="RefSeq"/>
        </authorList>
    </citation>
    <scope>IDENTIFICATION</scope>
</reference>
<accession>A0A1S3NDF3</accession>
<proteinExistence type="predicted"/>
<dbReference type="InterPro" id="IPR029090">
    <property type="entry name" value="DUF4659"/>
</dbReference>
<protein>
    <submittedName>
        <fullName evidence="4">Coiled-coil domain-containing protein 177</fullName>
    </submittedName>
</protein>
<evidence type="ECO:0000256" key="1">
    <source>
        <dbReference type="SAM" id="Coils"/>
    </source>
</evidence>
<dbReference type="Bgee" id="ENSSSAG00000038991">
    <property type="expression patterns" value="Expressed in camera-type eye and 24 other cell types or tissues"/>
</dbReference>
<name>A0A1S3NDF3_SALSA</name>